<comment type="caution">
    <text evidence="1">The sequence shown here is derived from an EMBL/GenBank/DDBJ whole genome shotgun (WGS) entry which is preliminary data.</text>
</comment>
<sequence length="802" mass="88944">MYPKEEKDNDHMIMEVFDHDHDVVIDEQENCKSTGFDALGTTMMTSTDDQRGIWEIDVRAQQQNLLHEMNDPSMFYNDQFPQIPDFPCMSSSSSSSSNPAPAKPISSSSAATTASSASSSTSSAASWAVLKSEYATEEEEGDGEEVGVERRNKRCNRSEEVGAVMSTAPALAGDGSGSIDCMDVMENFGYMDLIDGNEIWDPSSIFEQNPSDLSLQQEGLNNGSEVVQDGGGGGNGGGGRIDELGTVFFEWLKSNKEFISAEDMRNIKLKKSTVECASKRLGSSKEGKKQLLKLILEWVQQHQLQRKANGGVEVPAPATATTTQYPLPNFQGLPPQPPSFNCNSWVPPSDINHGFSPTPWIPRSVLPYPPYMVDQAANGMGMGMAAAPAPPPQGAFSYMGGGGDRYNSGCHLNRYNNPGSGEYQVLESAPSWNPSQITMATGASPYNNQFPDVGNNYGPQIMPLASGYGDQYPYNPVFGGGGEQRLMRLGSSATKEARKKRMARQRRTYFHHHHSRQNQQHNHPNQVANSDHHPHAMLVDDNCSGKSQGGNWLYWPSTPSAATTPAATVLPPPMEAPHRPTSRTPPASDRQSKQTSSDKRQGLKTEKNLKFLLQKVLKQSDVGSLGRIVLPKKEAESHLPDLDSRDGISIAMEDIGTSQVWNMRYRFWPNNKSRMYLLENTGDFVKANGLQEGDFIVLYSDVKCGKYVELNESFTVRECVGPLLDRNQKGFRIFSCGIRAMREYVELVSERNQLGFRIFSRGIKVKREYVEPLSKRNQMGFRIFSRGVRLMREYVEPFLERN</sequence>
<accession>A0ACB8Y5Q1</accession>
<organism evidence="1 2">
    <name type="scientific">Arctium lappa</name>
    <name type="common">Greater burdock</name>
    <name type="synonym">Lappa major</name>
    <dbReference type="NCBI Taxonomy" id="4217"/>
    <lineage>
        <taxon>Eukaryota</taxon>
        <taxon>Viridiplantae</taxon>
        <taxon>Streptophyta</taxon>
        <taxon>Embryophyta</taxon>
        <taxon>Tracheophyta</taxon>
        <taxon>Spermatophyta</taxon>
        <taxon>Magnoliopsida</taxon>
        <taxon>eudicotyledons</taxon>
        <taxon>Gunneridae</taxon>
        <taxon>Pentapetalae</taxon>
        <taxon>asterids</taxon>
        <taxon>campanulids</taxon>
        <taxon>Asterales</taxon>
        <taxon>Asteraceae</taxon>
        <taxon>Carduoideae</taxon>
        <taxon>Cardueae</taxon>
        <taxon>Arctiinae</taxon>
        <taxon>Arctium</taxon>
    </lineage>
</organism>
<evidence type="ECO:0000313" key="2">
    <source>
        <dbReference type="Proteomes" id="UP001055879"/>
    </source>
</evidence>
<dbReference type="EMBL" id="CM042060">
    <property type="protein sequence ID" value="KAI3678735.1"/>
    <property type="molecule type" value="Genomic_DNA"/>
</dbReference>
<dbReference type="Proteomes" id="UP001055879">
    <property type="component" value="Linkage Group LG14"/>
</dbReference>
<reference evidence="1 2" key="2">
    <citation type="journal article" date="2022" name="Mol. Ecol. Resour.">
        <title>The genomes of chicory, endive, great burdock and yacon provide insights into Asteraceae paleo-polyploidization history and plant inulin production.</title>
        <authorList>
            <person name="Fan W."/>
            <person name="Wang S."/>
            <person name="Wang H."/>
            <person name="Wang A."/>
            <person name="Jiang F."/>
            <person name="Liu H."/>
            <person name="Zhao H."/>
            <person name="Xu D."/>
            <person name="Zhang Y."/>
        </authorList>
    </citation>
    <scope>NUCLEOTIDE SEQUENCE [LARGE SCALE GENOMIC DNA]</scope>
    <source>
        <strain evidence="2">cv. Niubang</strain>
    </source>
</reference>
<reference evidence="2" key="1">
    <citation type="journal article" date="2022" name="Mol. Ecol. Resour.">
        <title>The genomes of chicory, endive, great burdock and yacon provide insights into Asteraceae palaeo-polyploidization history and plant inulin production.</title>
        <authorList>
            <person name="Fan W."/>
            <person name="Wang S."/>
            <person name="Wang H."/>
            <person name="Wang A."/>
            <person name="Jiang F."/>
            <person name="Liu H."/>
            <person name="Zhao H."/>
            <person name="Xu D."/>
            <person name="Zhang Y."/>
        </authorList>
    </citation>
    <scope>NUCLEOTIDE SEQUENCE [LARGE SCALE GENOMIC DNA]</scope>
    <source>
        <strain evidence="2">cv. Niubang</strain>
    </source>
</reference>
<protein>
    <submittedName>
        <fullName evidence="1">Uncharacterized protein</fullName>
    </submittedName>
</protein>
<proteinExistence type="predicted"/>
<name>A0ACB8Y5Q1_ARCLA</name>
<gene>
    <name evidence="1" type="ORF">L6452_38038</name>
</gene>
<evidence type="ECO:0000313" key="1">
    <source>
        <dbReference type="EMBL" id="KAI3678735.1"/>
    </source>
</evidence>
<keyword evidence="2" id="KW-1185">Reference proteome</keyword>